<dbReference type="Gene3D" id="3.40.30.10">
    <property type="entry name" value="Glutaredoxin"/>
    <property type="match status" value="1"/>
</dbReference>
<dbReference type="Pfam" id="PF05768">
    <property type="entry name" value="Glrx-like"/>
    <property type="match status" value="1"/>
</dbReference>
<dbReference type="Proteomes" id="UP000680588">
    <property type="component" value="Chromosome"/>
</dbReference>
<evidence type="ECO:0000313" key="2">
    <source>
        <dbReference type="Proteomes" id="UP000680588"/>
    </source>
</evidence>
<dbReference type="AlphaFoldDB" id="A0A975PF42"/>
<protein>
    <submittedName>
        <fullName evidence="1">Glutaredoxin family protein</fullName>
    </submittedName>
</protein>
<dbReference type="InterPro" id="IPR008554">
    <property type="entry name" value="Glutaredoxin-like"/>
</dbReference>
<dbReference type="EMBL" id="CP076456">
    <property type="protein sequence ID" value="QWQ35854.1"/>
    <property type="molecule type" value="Genomic_DNA"/>
</dbReference>
<dbReference type="KEGG" id="asun:KG104_15565"/>
<reference evidence="1" key="1">
    <citation type="submission" date="2021-06" db="EMBL/GenBank/DDBJ databases">
        <title>Novel species in genus Arthrobacter.</title>
        <authorList>
            <person name="Zhang G."/>
        </authorList>
    </citation>
    <scope>NUCLEOTIDE SEQUENCE</scope>
    <source>
        <strain evidence="1">Zg-ZUI122</strain>
    </source>
</reference>
<dbReference type="RefSeq" id="WP_104053063.1">
    <property type="nucleotide sequence ID" value="NZ_CP076456.1"/>
</dbReference>
<proteinExistence type="predicted"/>
<name>A0A975PF42_9MICC</name>
<gene>
    <name evidence="1" type="ORF">KG104_15565</name>
</gene>
<organism evidence="1 2">
    <name type="scientific">Arthrobacter sunyaminii</name>
    <dbReference type="NCBI Taxonomy" id="2816859"/>
    <lineage>
        <taxon>Bacteria</taxon>
        <taxon>Bacillati</taxon>
        <taxon>Actinomycetota</taxon>
        <taxon>Actinomycetes</taxon>
        <taxon>Micrococcales</taxon>
        <taxon>Micrococcaceae</taxon>
        <taxon>Arthrobacter</taxon>
    </lineage>
</organism>
<keyword evidence="2" id="KW-1185">Reference proteome</keyword>
<dbReference type="InterPro" id="IPR036249">
    <property type="entry name" value="Thioredoxin-like_sf"/>
</dbReference>
<dbReference type="SUPFAM" id="SSF52833">
    <property type="entry name" value="Thioredoxin-like"/>
    <property type="match status" value="1"/>
</dbReference>
<sequence>MTSSPAAPDLLLLTRPGCHLCADARKVLERISRDLSIEWREQSIEGDADLTSRFGEEIPVLMIDGVQRDFWQLDEARIRRLLEEGWPGLRPDSRRA</sequence>
<evidence type="ECO:0000313" key="1">
    <source>
        <dbReference type="EMBL" id="QWQ35854.1"/>
    </source>
</evidence>
<accession>A0A975PF42</accession>